<sequence>MDWQLLFPDHSAMANDDHSNIIESFGESLSDYPTLPKTTVLSANYRGYIKLNGPDSVEFLQGQVTCDLSSIKPGESKNGAHLSPKGRIIFLFSATKGDDGALLLETHHSVVALAISSLKKYSVFFKTEIVNVTHEFLSVMISGSGSESLVEKIQWYSVREISPSVFSTTLNVTTAIEQLQTITHLVTPAGQGYSDLLRIRAGMAEVLEQTSDEFIVQMINLDALNFISFKKGCYTGQEIVARAHYRGAVKRRLYRISLDTDVIPFLKQGLMNTEGKMIGTVAAVAPASKTTVEILAILAIKSTDCSKVRFGEGDPIPMRLLPLPYELPKSS</sequence>
<dbReference type="InterPro" id="IPR017703">
    <property type="entry name" value="YgfZ/GCV_T_CS"/>
</dbReference>
<reference evidence="1 2" key="1">
    <citation type="submission" date="2019-02" db="EMBL/GenBank/DDBJ databases">
        <title>Prokaryotic population dynamics and viral predation in marine succession experiment using metagenomics: the confinement effect.</title>
        <authorList>
            <person name="Haro-Moreno J.M."/>
            <person name="Rodriguez-Valera F."/>
            <person name="Lopez-Perez M."/>
        </authorList>
    </citation>
    <scope>NUCLEOTIDE SEQUENCE [LARGE SCALE GENOMIC DNA]</scope>
    <source>
        <strain evidence="1">MED-G170</strain>
    </source>
</reference>
<name>A0A520MP00_9GAMM</name>
<accession>A0A520MP00</accession>
<organism evidence="1 2">
    <name type="scientific">SAR92 clade bacterium</name>
    <dbReference type="NCBI Taxonomy" id="2315479"/>
    <lineage>
        <taxon>Bacteria</taxon>
        <taxon>Pseudomonadati</taxon>
        <taxon>Pseudomonadota</taxon>
        <taxon>Gammaproteobacteria</taxon>
        <taxon>Cellvibrionales</taxon>
        <taxon>Porticoccaceae</taxon>
        <taxon>SAR92 clade</taxon>
    </lineage>
</organism>
<dbReference type="PANTHER" id="PTHR22602">
    <property type="entry name" value="TRANSFERASE CAF17, MITOCHONDRIAL-RELATED"/>
    <property type="match status" value="1"/>
</dbReference>
<dbReference type="PANTHER" id="PTHR22602:SF0">
    <property type="entry name" value="TRANSFERASE CAF17, MITOCHONDRIAL-RELATED"/>
    <property type="match status" value="1"/>
</dbReference>
<dbReference type="EMBL" id="SHBP01000001">
    <property type="protein sequence ID" value="RZO22948.1"/>
    <property type="molecule type" value="Genomic_DNA"/>
</dbReference>
<gene>
    <name evidence="1" type="ORF">EVB03_00885</name>
</gene>
<dbReference type="InterPro" id="IPR045179">
    <property type="entry name" value="YgfZ/GcvT"/>
</dbReference>
<dbReference type="Proteomes" id="UP000315889">
    <property type="component" value="Unassembled WGS sequence"/>
</dbReference>
<dbReference type="NCBIfam" id="TIGR03317">
    <property type="entry name" value="ygfZ_signature"/>
    <property type="match status" value="1"/>
</dbReference>
<comment type="caution">
    <text evidence="1">The sequence shown here is derived from an EMBL/GenBank/DDBJ whole genome shotgun (WGS) entry which is preliminary data.</text>
</comment>
<dbReference type="Gene3D" id="3.30.70.1400">
    <property type="entry name" value="Aminomethyltransferase beta-barrel domains"/>
    <property type="match status" value="1"/>
</dbReference>
<dbReference type="Gene3D" id="2.40.30.160">
    <property type="match status" value="1"/>
</dbReference>
<evidence type="ECO:0000313" key="2">
    <source>
        <dbReference type="Proteomes" id="UP000315889"/>
    </source>
</evidence>
<evidence type="ECO:0000313" key="1">
    <source>
        <dbReference type="EMBL" id="RZO22948.1"/>
    </source>
</evidence>
<dbReference type="AlphaFoldDB" id="A0A520MP00"/>
<dbReference type="SUPFAM" id="SSF103025">
    <property type="entry name" value="Folate-binding domain"/>
    <property type="match status" value="1"/>
</dbReference>
<protein>
    <submittedName>
        <fullName evidence="1">Folate-binding protein</fullName>
    </submittedName>
</protein>
<dbReference type="SUPFAM" id="SSF101790">
    <property type="entry name" value="Aminomethyltransferase beta-barrel domain"/>
    <property type="match status" value="1"/>
</dbReference>
<dbReference type="GO" id="GO:0016226">
    <property type="term" value="P:iron-sulfur cluster assembly"/>
    <property type="evidence" value="ECO:0007669"/>
    <property type="project" value="TreeGrafter"/>
</dbReference>
<dbReference type="InterPro" id="IPR029043">
    <property type="entry name" value="GcvT/YgfZ_C"/>
</dbReference>
<proteinExistence type="predicted"/>